<dbReference type="OrthoDB" id="9428907at2759"/>
<feature type="chain" id="PRO_5005187157" evidence="2">
    <location>
        <begin position="17"/>
        <end position="167"/>
    </location>
</feature>
<keyword evidence="2" id="KW-0732">Signal</keyword>
<sequence length="167" mass="18768">MRGFLAFTFLLPVCQGAGDAAGVNINLSEQPEKVSTLCSFCEYCQFCDECRKCPCERSDKTPNCHYCGYCRFCPACRLCGLCKQKGIANMVGSALDFVLKQFDRALGFSVSKENVTVPDRATIEEDVQKTELYMRKMKATQAEQEEEEQETSVADDEEEADHTHDEL</sequence>
<gene>
    <name evidence="3" type="ORF">Vbra_12016</name>
</gene>
<evidence type="ECO:0000256" key="2">
    <source>
        <dbReference type="SAM" id="SignalP"/>
    </source>
</evidence>
<protein>
    <submittedName>
        <fullName evidence="3">Uncharacterized protein</fullName>
    </submittedName>
</protein>
<evidence type="ECO:0000313" key="4">
    <source>
        <dbReference type="Proteomes" id="UP000041254"/>
    </source>
</evidence>
<feature type="region of interest" description="Disordered" evidence="1">
    <location>
        <begin position="135"/>
        <end position="167"/>
    </location>
</feature>
<feature type="signal peptide" evidence="2">
    <location>
        <begin position="1"/>
        <end position="16"/>
    </location>
</feature>
<reference evidence="3 4" key="1">
    <citation type="submission" date="2014-11" db="EMBL/GenBank/DDBJ databases">
        <authorList>
            <person name="Zhu J."/>
            <person name="Qi W."/>
            <person name="Song R."/>
        </authorList>
    </citation>
    <scope>NUCLEOTIDE SEQUENCE [LARGE SCALE GENOMIC DNA]</scope>
</reference>
<name>A0A0G4EI66_VITBC</name>
<dbReference type="InParanoid" id="A0A0G4EI66"/>
<keyword evidence="4" id="KW-1185">Reference proteome</keyword>
<feature type="compositionally biased region" description="Acidic residues" evidence="1">
    <location>
        <begin position="143"/>
        <end position="160"/>
    </location>
</feature>
<organism evidence="3 4">
    <name type="scientific">Vitrella brassicaformis (strain CCMP3155)</name>
    <dbReference type="NCBI Taxonomy" id="1169540"/>
    <lineage>
        <taxon>Eukaryota</taxon>
        <taxon>Sar</taxon>
        <taxon>Alveolata</taxon>
        <taxon>Colpodellida</taxon>
        <taxon>Vitrellaceae</taxon>
        <taxon>Vitrella</taxon>
    </lineage>
</organism>
<dbReference type="Proteomes" id="UP000041254">
    <property type="component" value="Unassembled WGS sequence"/>
</dbReference>
<proteinExistence type="predicted"/>
<dbReference type="AlphaFoldDB" id="A0A0G4EI66"/>
<dbReference type="VEuPathDB" id="CryptoDB:Vbra_12016"/>
<dbReference type="STRING" id="1169540.A0A0G4EI66"/>
<accession>A0A0G4EI66</accession>
<dbReference type="OMA" id="CTHVKEC"/>
<evidence type="ECO:0000256" key="1">
    <source>
        <dbReference type="SAM" id="MobiDB-lite"/>
    </source>
</evidence>
<evidence type="ECO:0000313" key="3">
    <source>
        <dbReference type="EMBL" id="CEL95693.1"/>
    </source>
</evidence>
<dbReference type="EMBL" id="CDMY01000235">
    <property type="protein sequence ID" value="CEL95693.1"/>
    <property type="molecule type" value="Genomic_DNA"/>
</dbReference>